<feature type="domain" description="Phosducin" evidence="3">
    <location>
        <begin position="71"/>
        <end position="217"/>
    </location>
</feature>
<feature type="compositionally biased region" description="Basic and acidic residues" evidence="2">
    <location>
        <begin position="1"/>
        <end position="17"/>
    </location>
</feature>
<dbReference type="SUPFAM" id="SSF52833">
    <property type="entry name" value="Thioredoxin-like"/>
    <property type="match status" value="1"/>
</dbReference>
<keyword evidence="5" id="KW-1185">Reference proteome</keyword>
<dbReference type="Proteomes" id="UP001165289">
    <property type="component" value="Unassembled WGS sequence"/>
</dbReference>
<dbReference type="Pfam" id="PF02114">
    <property type="entry name" value="Phosducin"/>
    <property type="match status" value="1"/>
</dbReference>
<dbReference type="EMBL" id="JAKMXF010000365">
    <property type="protein sequence ID" value="KAI6645742.1"/>
    <property type="molecule type" value="Genomic_DNA"/>
</dbReference>
<protein>
    <submittedName>
        <fullName evidence="4">Phosducin-like protein</fullName>
    </submittedName>
</protein>
<comment type="caution">
    <text evidence="4">The sequence shown here is derived from an EMBL/GenBank/DDBJ whole genome shotgun (WGS) entry which is preliminary data.</text>
</comment>
<dbReference type="PANTHER" id="PTHR46052">
    <property type="entry name" value="PHOSDUCIN-LIKE PROTEIN"/>
    <property type="match status" value="1"/>
</dbReference>
<dbReference type="AlphaFoldDB" id="A0AAV7JAL1"/>
<name>A0AAV7JAL1_9METZ</name>
<organism evidence="4 5">
    <name type="scientific">Oopsacas minuta</name>
    <dbReference type="NCBI Taxonomy" id="111878"/>
    <lineage>
        <taxon>Eukaryota</taxon>
        <taxon>Metazoa</taxon>
        <taxon>Porifera</taxon>
        <taxon>Hexactinellida</taxon>
        <taxon>Hexasterophora</taxon>
        <taxon>Lyssacinosida</taxon>
        <taxon>Leucopsacidae</taxon>
        <taxon>Oopsacas</taxon>
    </lineage>
</organism>
<evidence type="ECO:0000313" key="5">
    <source>
        <dbReference type="Proteomes" id="UP001165289"/>
    </source>
</evidence>
<dbReference type="InterPro" id="IPR024253">
    <property type="entry name" value="Phosducin_thioredoxin-like_dom"/>
</dbReference>
<dbReference type="PANTHER" id="PTHR46052:SF1">
    <property type="entry name" value="PHOSDUCIN-LIKE PROTEIN"/>
    <property type="match status" value="1"/>
</dbReference>
<comment type="similarity">
    <text evidence="1">Belongs to the phosducin family.</text>
</comment>
<feature type="region of interest" description="Disordered" evidence="2">
    <location>
        <begin position="1"/>
        <end position="24"/>
    </location>
</feature>
<dbReference type="Gene3D" id="3.40.30.10">
    <property type="entry name" value="Glutaredoxin"/>
    <property type="match status" value="1"/>
</dbReference>
<gene>
    <name evidence="4" type="ORF">LOD99_13005</name>
</gene>
<evidence type="ECO:0000256" key="1">
    <source>
        <dbReference type="ARBA" id="ARBA00009686"/>
    </source>
</evidence>
<reference evidence="4 5" key="1">
    <citation type="journal article" date="2023" name="BMC Biol.">
        <title>The compact genome of the sponge Oopsacas minuta (Hexactinellida) is lacking key metazoan core genes.</title>
        <authorList>
            <person name="Santini S."/>
            <person name="Schenkelaars Q."/>
            <person name="Jourda C."/>
            <person name="Duchesne M."/>
            <person name="Belahbib H."/>
            <person name="Rocher C."/>
            <person name="Selva M."/>
            <person name="Riesgo A."/>
            <person name="Vervoort M."/>
            <person name="Leys S.P."/>
            <person name="Kodjabachian L."/>
            <person name="Le Bivic A."/>
            <person name="Borchiellini C."/>
            <person name="Claverie J.M."/>
            <person name="Renard E."/>
        </authorList>
    </citation>
    <scope>NUCLEOTIDE SEQUENCE [LARGE SCALE GENOMIC DNA]</scope>
    <source>
        <strain evidence="4">SPO-2</strain>
    </source>
</reference>
<dbReference type="InterPro" id="IPR051499">
    <property type="entry name" value="Phosducin-like_reg"/>
</dbReference>
<accession>A0AAV7JAL1</accession>
<evidence type="ECO:0000259" key="3">
    <source>
        <dbReference type="Pfam" id="PF02114"/>
    </source>
</evidence>
<evidence type="ECO:0000313" key="4">
    <source>
        <dbReference type="EMBL" id="KAI6645742.1"/>
    </source>
</evidence>
<sequence>MASLEDKLLGDAKRDNYCSDSDEETEVVRIPMGDAKPGKAASNQTGPKGVLGDFNFAQASDLGELQLEVGGDAFLDLWRQKELKDMKKSKEKVKSPVGAGSRLLELNQETFSSSIDNNEPNTVLIIHVYGDNPRCKEVSKHLTSLSVYYPQVKFCQVDAIHAGMSESFVSQGLPAILVYRGTEVIGSFPNITTLVVGEGNEIYYDELESFLIDNGILFASVTRHNTMEMMK</sequence>
<evidence type="ECO:0000256" key="2">
    <source>
        <dbReference type="SAM" id="MobiDB-lite"/>
    </source>
</evidence>
<proteinExistence type="inferred from homology"/>
<dbReference type="InterPro" id="IPR036249">
    <property type="entry name" value="Thioredoxin-like_sf"/>
</dbReference>